<keyword evidence="2" id="KW-1185">Reference proteome</keyword>
<name>A0A436ZXK6_ARTFL</name>
<dbReference type="EMBL" id="SAEB01000009">
    <property type="protein sequence ID" value="RVD83465.1"/>
    <property type="molecule type" value="Genomic_DNA"/>
</dbReference>
<evidence type="ECO:0000313" key="1">
    <source>
        <dbReference type="EMBL" id="RVD83465.1"/>
    </source>
</evidence>
<proteinExistence type="predicted"/>
<gene>
    <name evidence="1" type="ORF">DFL_007851</name>
</gene>
<comment type="caution">
    <text evidence="1">The sequence shown here is derived from an EMBL/GenBank/DDBJ whole genome shotgun (WGS) entry which is preliminary data.</text>
</comment>
<evidence type="ECO:0000313" key="2">
    <source>
        <dbReference type="Proteomes" id="UP000283090"/>
    </source>
</evidence>
<dbReference type="AlphaFoldDB" id="A0A436ZXK6"/>
<reference evidence="1 2" key="1">
    <citation type="submission" date="2019-01" db="EMBL/GenBank/DDBJ databases">
        <title>Intercellular communication is required for trap formation in the nematode-trapping fungus Duddingtonia flagrans.</title>
        <authorList>
            <person name="Youssar L."/>
            <person name="Wernet V."/>
            <person name="Hensel N."/>
            <person name="Hildebrandt H.-G."/>
            <person name="Fischer R."/>
        </authorList>
    </citation>
    <scope>NUCLEOTIDE SEQUENCE [LARGE SCALE GENOMIC DNA]</scope>
    <source>
        <strain evidence="1 2">CBS H-5679</strain>
    </source>
</reference>
<dbReference type="GeneID" id="93590162"/>
<dbReference type="RefSeq" id="XP_067489009.1">
    <property type="nucleotide sequence ID" value="XM_067637498.1"/>
</dbReference>
<protein>
    <recommendedName>
        <fullName evidence="3">F-box domain-containing protein</fullName>
    </recommendedName>
</protein>
<dbReference type="VEuPathDB" id="FungiDB:DFL_007851"/>
<accession>A0A436ZXK6</accession>
<sequence length="437" mass="50636">MPSLTTLPQEILMAIALNLPKPQDVKHLSSTCQILRRALGISNQLLWWNIWRKIYWMPDTSANGFCETVDYWKRVMDVLVPPDQRDPLACFNCYVQATTCPIHPIYYGDKFYRGLCLMCLGKKFWIVDELPREYLDIVIPPEMHATTTPQIYEMMQYMGFLSSGKNPNIWVRKADAIAYAKTILPPEETSEKGVLCIGIFSLTGLPSRSWRRCLRNDQQDGGEARNGGPYEDKLDSHFMLRFSDPLLVNYIPIATTLSIHIIYFSAKKYEEHIISGMSISDLSALYRNILTQYFGPPCGSKHKFSLKLVSHPYDCLLMSWVHSFFLDQYTVKMDRFLIHSLENRFFKCPFCGTFLRHPEVEELDRKDGMVYLCKKEEMLVIHILEEHHEEFEDSWVGKYVAPPDVYEDLESGEMAKVDCVLSTWKEGSASSTWDYTN</sequence>
<organism evidence="1 2">
    <name type="scientific">Arthrobotrys flagrans</name>
    <name type="common">Nematode-trapping fungus</name>
    <name type="synonym">Trichothecium flagrans</name>
    <dbReference type="NCBI Taxonomy" id="97331"/>
    <lineage>
        <taxon>Eukaryota</taxon>
        <taxon>Fungi</taxon>
        <taxon>Dikarya</taxon>
        <taxon>Ascomycota</taxon>
        <taxon>Pezizomycotina</taxon>
        <taxon>Orbiliomycetes</taxon>
        <taxon>Orbiliales</taxon>
        <taxon>Orbiliaceae</taxon>
        <taxon>Arthrobotrys</taxon>
    </lineage>
</organism>
<dbReference type="Proteomes" id="UP000283090">
    <property type="component" value="Unassembled WGS sequence"/>
</dbReference>
<evidence type="ECO:0008006" key="3">
    <source>
        <dbReference type="Google" id="ProtNLM"/>
    </source>
</evidence>